<dbReference type="Gene3D" id="3.30.40.10">
    <property type="entry name" value="Zinc/RING finger domain, C3HC4 (zinc finger)"/>
    <property type="match status" value="1"/>
</dbReference>
<evidence type="ECO:0000256" key="7">
    <source>
        <dbReference type="ARBA" id="ARBA00022989"/>
    </source>
</evidence>
<dbReference type="PROSITE" id="PS50089">
    <property type="entry name" value="ZF_RING_2"/>
    <property type="match status" value="1"/>
</dbReference>
<evidence type="ECO:0000256" key="11">
    <source>
        <dbReference type="SAM" id="Phobius"/>
    </source>
</evidence>
<comment type="subcellular location">
    <subcellularLocation>
        <location evidence="1">Membrane</location>
        <topology evidence="1">Multi-pass membrane protein</topology>
    </subcellularLocation>
</comment>
<sequence length="465" mass="53041">MNTTILLMSTANDIRQPSGLLMTHSSTTTQSTPSISTRGFNFSTTNMEHSRMFANNISSSTNENRPLIEHQPGISLRSLLNIQRVQNPTNSVPPSSDNYIINVEEQPTNSVNLHDSVHDNHHHHHHHHQTTATESFLNNIREAANEVVGESQNNNSNNVINHNNNNNNYNTEENAAEAAQIRSDLRALARILLKYIRFLSILFVKGLYDHRASVLYFIVLVAIFNYANNVVKREIAKQHNKSLMSLLVITCYIIACIAFINFECDTHILSPYTQPLTVWELLWSVLITDFVLKLITIICKVFVTCLPSKLLALRKRGKYYLMIEATSQLYRCVVPVQPWLYYFFEAYQGPEKILGTCFSLIYTVNKGNDLLSHVKLFRTAIWKLFQNVNLGVSPSKEQLVASGGICAICHEEYSTPVRLHCKHIFCETCVLTWFDRECSCPLCRAAIADDPIYRDGHTTHFIQFY</sequence>
<dbReference type="STRING" id="597456.A0A0L7QUP6"/>
<evidence type="ECO:0000256" key="5">
    <source>
        <dbReference type="ARBA" id="ARBA00022786"/>
    </source>
</evidence>
<keyword evidence="2 11" id="KW-0812">Transmembrane</keyword>
<evidence type="ECO:0000256" key="4">
    <source>
        <dbReference type="ARBA" id="ARBA00022771"/>
    </source>
</evidence>
<evidence type="ECO:0000256" key="6">
    <source>
        <dbReference type="ARBA" id="ARBA00022833"/>
    </source>
</evidence>
<feature type="region of interest" description="Disordered" evidence="10">
    <location>
        <begin position="111"/>
        <end position="132"/>
    </location>
</feature>
<feature type="transmembrane region" description="Helical" evidence="11">
    <location>
        <begin position="243"/>
        <end position="262"/>
    </location>
</feature>
<dbReference type="GO" id="GO:0008270">
    <property type="term" value="F:zinc ion binding"/>
    <property type="evidence" value="ECO:0007669"/>
    <property type="project" value="UniProtKB-KW"/>
</dbReference>
<name>A0A0L7QUP6_9HYME</name>
<dbReference type="OrthoDB" id="9049620at2759"/>
<dbReference type="Pfam" id="PF13639">
    <property type="entry name" value="zf-RING_2"/>
    <property type="match status" value="1"/>
</dbReference>
<evidence type="ECO:0000259" key="12">
    <source>
        <dbReference type="PROSITE" id="PS50089"/>
    </source>
</evidence>
<protein>
    <submittedName>
        <fullName evidence="13">RING finger and transmembrane domain-containing protein 2</fullName>
    </submittedName>
</protein>
<keyword evidence="5" id="KW-0833">Ubl conjugation pathway</keyword>
<keyword evidence="14" id="KW-1185">Reference proteome</keyword>
<dbReference type="GO" id="GO:1904294">
    <property type="term" value="P:positive regulation of ERAD pathway"/>
    <property type="evidence" value="ECO:0007669"/>
    <property type="project" value="InterPro"/>
</dbReference>
<evidence type="ECO:0000256" key="10">
    <source>
        <dbReference type="SAM" id="MobiDB-lite"/>
    </source>
</evidence>
<feature type="compositionally biased region" description="Basic residues" evidence="10">
    <location>
        <begin position="120"/>
        <end position="129"/>
    </location>
</feature>
<dbReference type="AlphaFoldDB" id="A0A0L7QUP6"/>
<keyword evidence="7 11" id="KW-1133">Transmembrane helix</keyword>
<dbReference type="InterPro" id="IPR013083">
    <property type="entry name" value="Znf_RING/FYVE/PHD"/>
</dbReference>
<evidence type="ECO:0000256" key="3">
    <source>
        <dbReference type="ARBA" id="ARBA00022723"/>
    </source>
</evidence>
<dbReference type="PANTHER" id="PTHR15860">
    <property type="entry name" value="UNCHARACTERIZED RING FINGER-CONTAINING PROTEIN"/>
    <property type="match status" value="1"/>
</dbReference>
<keyword evidence="4 9" id="KW-0863">Zinc-finger</keyword>
<gene>
    <name evidence="13" type="ORF">WH47_03790</name>
</gene>
<keyword evidence="3" id="KW-0479">Metal-binding</keyword>
<organism evidence="13 14">
    <name type="scientific">Habropoda laboriosa</name>
    <dbReference type="NCBI Taxonomy" id="597456"/>
    <lineage>
        <taxon>Eukaryota</taxon>
        <taxon>Metazoa</taxon>
        <taxon>Ecdysozoa</taxon>
        <taxon>Arthropoda</taxon>
        <taxon>Hexapoda</taxon>
        <taxon>Insecta</taxon>
        <taxon>Pterygota</taxon>
        <taxon>Neoptera</taxon>
        <taxon>Endopterygota</taxon>
        <taxon>Hymenoptera</taxon>
        <taxon>Apocrita</taxon>
        <taxon>Aculeata</taxon>
        <taxon>Apoidea</taxon>
        <taxon>Anthophila</taxon>
        <taxon>Apidae</taxon>
        <taxon>Habropoda</taxon>
    </lineage>
</organism>
<dbReference type="SMART" id="SM00184">
    <property type="entry name" value="RING"/>
    <property type="match status" value="1"/>
</dbReference>
<evidence type="ECO:0000256" key="8">
    <source>
        <dbReference type="ARBA" id="ARBA00023136"/>
    </source>
</evidence>
<feature type="transmembrane region" description="Helical" evidence="11">
    <location>
        <begin position="282"/>
        <end position="306"/>
    </location>
</feature>
<dbReference type="InterPro" id="IPR001841">
    <property type="entry name" value="Znf_RING"/>
</dbReference>
<dbReference type="PANTHER" id="PTHR15860:SF0">
    <property type="entry name" value="LP20373P"/>
    <property type="match status" value="1"/>
</dbReference>
<reference evidence="13 14" key="1">
    <citation type="submission" date="2015-07" db="EMBL/GenBank/DDBJ databases">
        <title>The genome of Habropoda laboriosa.</title>
        <authorList>
            <person name="Pan H."/>
            <person name="Kapheim K."/>
        </authorList>
    </citation>
    <scope>NUCLEOTIDE SEQUENCE [LARGE SCALE GENOMIC DNA]</scope>
    <source>
        <strain evidence="13">0110345459</strain>
    </source>
</reference>
<dbReference type="SUPFAM" id="SSF57850">
    <property type="entry name" value="RING/U-box"/>
    <property type="match status" value="1"/>
</dbReference>
<evidence type="ECO:0000256" key="1">
    <source>
        <dbReference type="ARBA" id="ARBA00004141"/>
    </source>
</evidence>
<dbReference type="PROSITE" id="PS00518">
    <property type="entry name" value="ZF_RING_1"/>
    <property type="match status" value="1"/>
</dbReference>
<keyword evidence="6" id="KW-0862">Zinc</keyword>
<evidence type="ECO:0000256" key="2">
    <source>
        <dbReference type="ARBA" id="ARBA00022692"/>
    </source>
</evidence>
<dbReference type="EMBL" id="KQ414731">
    <property type="protein sequence ID" value="KOC62377.1"/>
    <property type="molecule type" value="Genomic_DNA"/>
</dbReference>
<proteinExistence type="predicted"/>
<dbReference type="Proteomes" id="UP000053825">
    <property type="component" value="Unassembled WGS sequence"/>
</dbReference>
<dbReference type="InterPro" id="IPR044235">
    <property type="entry name" value="RNFT1/2"/>
</dbReference>
<evidence type="ECO:0000256" key="9">
    <source>
        <dbReference type="PROSITE-ProRule" id="PRU00175"/>
    </source>
</evidence>
<feature type="transmembrane region" description="Helical" evidence="11">
    <location>
        <begin position="214"/>
        <end position="231"/>
    </location>
</feature>
<feature type="domain" description="RING-type" evidence="12">
    <location>
        <begin position="406"/>
        <end position="444"/>
    </location>
</feature>
<keyword evidence="8 11" id="KW-0472">Membrane</keyword>
<dbReference type="InterPro" id="IPR017907">
    <property type="entry name" value="Znf_RING_CS"/>
</dbReference>
<evidence type="ECO:0000313" key="13">
    <source>
        <dbReference type="EMBL" id="KOC62377.1"/>
    </source>
</evidence>
<evidence type="ECO:0000313" key="14">
    <source>
        <dbReference type="Proteomes" id="UP000053825"/>
    </source>
</evidence>
<dbReference type="GO" id="GO:0061630">
    <property type="term" value="F:ubiquitin protein ligase activity"/>
    <property type="evidence" value="ECO:0007669"/>
    <property type="project" value="InterPro"/>
</dbReference>
<dbReference type="GO" id="GO:0016020">
    <property type="term" value="C:membrane"/>
    <property type="evidence" value="ECO:0007669"/>
    <property type="project" value="UniProtKB-SubCell"/>
</dbReference>
<accession>A0A0L7QUP6</accession>